<accession>A0ABY4VVT6</accession>
<dbReference type="RefSeq" id="WP_252252935.1">
    <property type="nucleotide sequence ID" value="NZ_CP098736.1"/>
</dbReference>
<reference evidence="1" key="1">
    <citation type="submission" date="2022-06" db="EMBL/GenBank/DDBJ databases">
        <title>Complete genome sequence and characterization of Cupriavidus gilardii QJ1 isolated from contaminating cells.</title>
        <authorList>
            <person name="Qi J."/>
        </authorList>
    </citation>
    <scope>NUCLEOTIDE SEQUENCE</scope>
    <source>
        <strain evidence="1">QJ1</strain>
    </source>
</reference>
<gene>
    <name evidence="1" type="ORF">NDR89_23085</name>
</gene>
<dbReference type="EMBL" id="CP098736">
    <property type="protein sequence ID" value="USE79478.1"/>
    <property type="molecule type" value="Genomic_DNA"/>
</dbReference>
<proteinExistence type="predicted"/>
<protein>
    <submittedName>
        <fullName evidence="1">Uncharacterized protein</fullName>
    </submittedName>
</protein>
<name>A0ABY4VVT6_9BURK</name>
<keyword evidence="2" id="KW-1185">Reference proteome</keyword>
<evidence type="ECO:0000313" key="1">
    <source>
        <dbReference type="EMBL" id="USE79478.1"/>
    </source>
</evidence>
<organism evidence="1 2">
    <name type="scientific">Cupriavidus gilardii</name>
    <dbReference type="NCBI Taxonomy" id="82541"/>
    <lineage>
        <taxon>Bacteria</taxon>
        <taxon>Pseudomonadati</taxon>
        <taxon>Pseudomonadota</taxon>
        <taxon>Betaproteobacteria</taxon>
        <taxon>Burkholderiales</taxon>
        <taxon>Burkholderiaceae</taxon>
        <taxon>Cupriavidus</taxon>
    </lineage>
</organism>
<sequence>MDLSNLSGLFGGLFGGGGGQPGLYSGQDIGGSFGQSVGNPIAGAFGGGPGAGLNIANGMMPPNNMPEAGAYGMYQAGAATSAPVDFSALKALGSLGALGGGSRGAPAQTAMPSGGGGGGNTQGLFSSLMLNAQPRQVNPTAGLLNILG</sequence>
<dbReference type="Proteomes" id="UP001056648">
    <property type="component" value="Chromosome 2"/>
</dbReference>
<evidence type="ECO:0000313" key="2">
    <source>
        <dbReference type="Proteomes" id="UP001056648"/>
    </source>
</evidence>